<protein>
    <submittedName>
        <fullName evidence="1">Uncharacterized protein</fullName>
    </submittedName>
</protein>
<organism evidence="1 2">
    <name type="scientific">Canavalia gladiata</name>
    <name type="common">Sword bean</name>
    <name type="synonym">Dolichos gladiatus</name>
    <dbReference type="NCBI Taxonomy" id="3824"/>
    <lineage>
        <taxon>Eukaryota</taxon>
        <taxon>Viridiplantae</taxon>
        <taxon>Streptophyta</taxon>
        <taxon>Embryophyta</taxon>
        <taxon>Tracheophyta</taxon>
        <taxon>Spermatophyta</taxon>
        <taxon>Magnoliopsida</taxon>
        <taxon>eudicotyledons</taxon>
        <taxon>Gunneridae</taxon>
        <taxon>Pentapetalae</taxon>
        <taxon>rosids</taxon>
        <taxon>fabids</taxon>
        <taxon>Fabales</taxon>
        <taxon>Fabaceae</taxon>
        <taxon>Papilionoideae</taxon>
        <taxon>50 kb inversion clade</taxon>
        <taxon>NPAAA clade</taxon>
        <taxon>indigoferoid/millettioid clade</taxon>
        <taxon>Phaseoleae</taxon>
        <taxon>Canavalia</taxon>
    </lineage>
</organism>
<keyword evidence="2" id="KW-1185">Reference proteome</keyword>
<reference evidence="1 2" key="1">
    <citation type="submission" date="2024-01" db="EMBL/GenBank/DDBJ databases">
        <title>The genomes of 5 underutilized Papilionoideae crops provide insights into root nodulation and disease resistanc.</title>
        <authorList>
            <person name="Jiang F."/>
        </authorList>
    </citation>
    <scope>NUCLEOTIDE SEQUENCE [LARGE SCALE GENOMIC DNA]</scope>
    <source>
        <strain evidence="1">LVBAO_FW01</strain>
        <tissue evidence="1">Leaves</tissue>
    </source>
</reference>
<name>A0AAN9M5C3_CANGL</name>
<dbReference type="Proteomes" id="UP001367508">
    <property type="component" value="Unassembled WGS sequence"/>
</dbReference>
<accession>A0AAN9M5C3</accession>
<evidence type="ECO:0000313" key="2">
    <source>
        <dbReference type="Proteomes" id="UP001367508"/>
    </source>
</evidence>
<evidence type="ECO:0000313" key="1">
    <source>
        <dbReference type="EMBL" id="KAK7345547.1"/>
    </source>
</evidence>
<gene>
    <name evidence="1" type="ORF">VNO77_16152</name>
</gene>
<proteinExistence type="predicted"/>
<dbReference type="EMBL" id="JAYMYQ010000003">
    <property type="protein sequence ID" value="KAK7345547.1"/>
    <property type="molecule type" value="Genomic_DNA"/>
</dbReference>
<dbReference type="AlphaFoldDB" id="A0AAN9M5C3"/>
<sequence>MRWCTLGLGHEAHGWVRISSVIITLERKKWLVTPLGILTLMVRSHFVYLNYLIRHTLFPFHVHFSVLLSCHSGSHYHFVFPLLPNCPISSSFNLSPLHASFWEANSSQSCFGNLFIPYVKFKT</sequence>
<comment type="caution">
    <text evidence="1">The sequence shown here is derived from an EMBL/GenBank/DDBJ whole genome shotgun (WGS) entry which is preliminary data.</text>
</comment>